<evidence type="ECO:0000256" key="6">
    <source>
        <dbReference type="ARBA" id="ARBA00047804"/>
    </source>
</evidence>
<dbReference type="SUPFAM" id="SSF52833">
    <property type="entry name" value="Thioredoxin-like"/>
    <property type="match status" value="1"/>
</dbReference>
<reference evidence="10" key="1">
    <citation type="submission" date="2021-01" db="EMBL/GenBank/DDBJ databases">
        <authorList>
            <person name="Corre E."/>
            <person name="Pelletier E."/>
            <person name="Niang G."/>
            <person name="Scheremetjew M."/>
            <person name="Finn R."/>
            <person name="Kale V."/>
            <person name="Holt S."/>
            <person name="Cochrane G."/>
            <person name="Meng A."/>
            <person name="Brown T."/>
            <person name="Cohen L."/>
        </authorList>
    </citation>
    <scope>NUCLEOTIDE SEQUENCE</scope>
    <source>
        <strain evidence="10">B650</strain>
    </source>
</reference>
<accession>A0A7S2K259</accession>
<name>A0A7S2K259_9STRA</name>
<keyword evidence="2" id="KW-0677">Repeat</keyword>
<dbReference type="EC" id="1.8.1.8" evidence="1"/>
<dbReference type="AlphaFoldDB" id="A0A7S2K259"/>
<proteinExistence type="predicted"/>
<evidence type="ECO:0000313" key="10">
    <source>
        <dbReference type="EMBL" id="CAD9562109.1"/>
    </source>
</evidence>
<feature type="domain" description="Thioredoxin-like fold" evidence="9">
    <location>
        <begin position="126"/>
        <end position="239"/>
    </location>
</feature>
<evidence type="ECO:0000256" key="7">
    <source>
        <dbReference type="SAM" id="MobiDB-lite"/>
    </source>
</evidence>
<organism evidence="10">
    <name type="scientific">Leptocylindrus danicus</name>
    <dbReference type="NCBI Taxonomy" id="163516"/>
    <lineage>
        <taxon>Eukaryota</taxon>
        <taxon>Sar</taxon>
        <taxon>Stramenopiles</taxon>
        <taxon>Ochrophyta</taxon>
        <taxon>Bacillariophyta</taxon>
        <taxon>Coscinodiscophyceae</taxon>
        <taxon>Chaetocerotophycidae</taxon>
        <taxon>Leptocylindrales</taxon>
        <taxon>Leptocylindraceae</taxon>
        <taxon>Leptocylindrus</taxon>
    </lineage>
</organism>
<evidence type="ECO:0000256" key="2">
    <source>
        <dbReference type="ARBA" id="ARBA00022737"/>
    </source>
</evidence>
<evidence type="ECO:0000256" key="3">
    <source>
        <dbReference type="ARBA" id="ARBA00023002"/>
    </source>
</evidence>
<dbReference type="InterPro" id="IPR012336">
    <property type="entry name" value="Thioredoxin-like_fold"/>
</dbReference>
<feature type="transmembrane region" description="Helical" evidence="8">
    <location>
        <begin position="51"/>
        <end position="69"/>
    </location>
</feature>
<protein>
    <recommendedName>
        <fullName evidence="1">protein-disulfide reductase</fullName>
        <ecNumber evidence="1">1.8.1.8</ecNumber>
    </recommendedName>
</protein>
<dbReference type="GO" id="GO:0047134">
    <property type="term" value="F:protein-disulfide reductase [NAD(P)H] activity"/>
    <property type="evidence" value="ECO:0007669"/>
    <property type="project" value="UniProtKB-EC"/>
</dbReference>
<dbReference type="EMBL" id="HBGY01005527">
    <property type="protein sequence ID" value="CAD9562109.1"/>
    <property type="molecule type" value="Transcribed_RNA"/>
</dbReference>
<evidence type="ECO:0000256" key="1">
    <source>
        <dbReference type="ARBA" id="ARBA00012612"/>
    </source>
</evidence>
<feature type="region of interest" description="Disordered" evidence="7">
    <location>
        <begin position="1"/>
        <end position="23"/>
    </location>
</feature>
<evidence type="ECO:0000256" key="4">
    <source>
        <dbReference type="ARBA" id="ARBA00023027"/>
    </source>
</evidence>
<evidence type="ECO:0000256" key="8">
    <source>
        <dbReference type="SAM" id="Phobius"/>
    </source>
</evidence>
<keyword evidence="3" id="KW-0560">Oxidoreductase</keyword>
<comment type="catalytic activity">
    <reaction evidence="5">
        <text>[protein]-dithiol + NAD(+) = [protein]-disulfide + NADH + H(+)</text>
        <dbReference type="Rhea" id="RHEA:18749"/>
        <dbReference type="Rhea" id="RHEA-COMP:10593"/>
        <dbReference type="Rhea" id="RHEA-COMP:10594"/>
        <dbReference type="ChEBI" id="CHEBI:15378"/>
        <dbReference type="ChEBI" id="CHEBI:29950"/>
        <dbReference type="ChEBI" id="CHEBI:50058"/>
        <dbReference type="ChEBI" id="CHEBI:57540"/>
        <dbReference type="ChEBI" id="CHEBI:57945"/>
        <dbReference type="EC" id="1.8.1.8"/>
    </reaction>
</comment>
<keyword evidence="8" id="KW-0812">Transmembrane</keyword>
<evidence type="ECO:0000256" key="5">
    <source>
        <dbReference type="ARBA" id="ARBA00047388"/>
    </source>
</evidence>
<keyword evidence="8" id="KW-1133">Transmembrane helix</keyword>
<keyword evidence="4" id="KW-0520">NAD</keyword>
<keyword evidence="8" id="KW-0472">Membrane</keyword>
<dbReference type="Pfam" id="PF13905">
    <property type="entry name" value="Thioredoxin_8"/>
    <property type="match status" value="1"/>
</dbReference>
<gene>
    <name evidence="10" type="ORF">LDAN0321_LOCUS3374</name>
</gene>
<comment type="catalytic activity">
    <reaction evidence="6">
        <text>[protein]-dithiol + NADP(+) = [protein]-disulfide + NADPH + H(+)</text>
        <dbReference type="Rhea" id="RHEA:18753"/>
        <dbReference type="Rhea" id="RHEA-COMP:10593"/>
        <dbReference type="Rhea" id="RHEA-COMP:10594"/>
        <dbReference type="ChEBI" id="CHEBI:15378"/>
        <dbReference type="ChEBI" id="CHEBI:29950"/>
        <dbReference type="ChEBI" id="CHEBI:50058"/>
        <dbReference type="ChEBI" id="CHEBI:57783"/>
        <dbReference type="ChEBI" id="CHEBI:58349"/>
        <dbReference type="EC" id="1.8.1.8"/>
    </reaction>
</comment>
<dbReference type="InterPro" id="IPR036249">
    <property type="entry name" value="Thioredoxin-like_sf"/>
</dbReference>
<sequence length="283" mass="31375">MQRRVNGGSSGGEGGLPITKSDLEAKKLGAQQTKVIRHKTRKRGPGHKRNLLTVMMSLCVIALLGYVGLSNKLQSDEGGSAKGNPTASKYDPDYAALKKAMAESEKEMTAALSRFPYVNEVLDSSELIALYFAASWCPESEPITELLADTFTPDMLGQTNNESGKSLFEIVYVSSDDNIGQVERYISPKWKWRVVPFESESNERTELKRYFKTCAAREASALEVDRKNGIPTLIIIDGKTHAVLTSDGVSDVREFGKEAFERWQSTMYLLRGLEGKFYQGHTS</sequence>
<dbReference type="Gene3D" id="3.40.30.10">
    <property type="entry name" value="Glutaredoxin"/>
    <property type="match status" value="1"/>
</dbReference>
<evidence type="ECO:0000259" key="9">
    <source>
        <dbReference type="Pfam" id="PF13905"/>
    </source>
</evidence>
<dbReference type="InterPro" id="IPR052259">
    <property type="entry name" value="Nucleoredoxin-like"/>
</dbReference>
<dbReference type="PANTHER" id="PTHR13871">
    <property type="entry name" value="THIOREDOXIN"/>
    <property type="match status" value="1"/>
</dbReference>
<dbReference type="PANTHER" id="PTHR13871:SF96">
    <property type="entry name" value="THIOREDOXIN DOMAIN-CONTAINING PROTEIN"/>
    <property type="match status" value="1"/>
</dbReference>